<dbReference type="InterPro" id="IPR051381">
    <property type="entry name" value="CREB_ATF_subfamily"/>
</dbReference>
<dbReference type="GO" id="GO:0000981">
    <property type="term" value="F:DNA-binding transcription factor activity, RNA polymerase II-specific"/>
    <property type="evidence" value="ECO:0007669"/>
    <property type="project" value="TreeGrafter"/>
</dbReference>
<feature type="domain" description="BZIP" evidence="17">
    <location>
        <begin position="212"/>
        <end position="275"/>
    </location>
</feature>
<dbReference type="PANTHER" id="PTHR45996:SF1">
    <property type="entry name" value="CYCLIC AMP-RESPONSIVE ELEMENT-BINDING PROTEIN 3-LIKE PROTEIN 3"/>
    <property type="match status" value="1"/>
</dbReference>
<keyword evidence="11" id="KW-0010">Activator</keyword>
<dbReference type="PROSITE" id="PS00036">
    <property type="entry name" value="BZIP_BASIC"/>
    <property type="match status" value="1"/>
</dbReference>
<reference evidence="18" key="1">
    <citation type="submission" date="2021-02" db="EMBL/GenBank/DDBJ databases">
        <title>Comparative genomics reveals that relaxation of natural selection precedes convergent phenotypic evolution of cavefish.</title>
        <authorList>
            <person name="Peng Z."/>
        </authorList>
    </citation>
    <scope>NUCLEOTIDE SEQUENCE</scope>
    <source>
        <tissue evidence="18">Muscle</tissue>
    </source>
</reference>
<evidence type="ECO:0000256" key="14">
    <source>
        <dbReference type="ARBA" id="ARBA00023242"/>
    </source>
</evidence>
<dbReference type="OrthoDB" id="674948at2759"/>
<dbReference type="Gene3D" id="1.20.5.170">
    <property type="match status" value="1"/>
</dbReference>
<proteinExistence type="inferred from homology"/>
<sequence>MDHYSDQGCEGLDLLDLLFDKNDGILRHEDVGLQNDQLWPVLDPHMTMPAQGSEDFYNALLGGSDSVYGSPVWSPSPSDSGISEDPPSDHIDSPPPTRSPPTGTRFVASQTRPDHGLEANFPFHQNGWETGFFSNQPGGMQRVSEAPQVTPATGFPLTVMDLLLSGTPEPPTKASQQSYQELVLTEDEKRLLAKEGVALPSQFPLTKYEERILKKIRRKIRNKQSAQESRKKKKEYTDGLESRMATCNAQNQELQRKVFQLEKCNMSLMEQLRRLQALVMNGSNKPAQTGACVLILLLSFTLILLPSLKPFTDTKVSQHGDFSPLRVHSRSLHDLQSSRVLRSLEHPYSVVEDSKILSRFSGDKRIEEITSVLGELRRGPGFSNYDHESHNHSLDQHDDYYDGDPITGHVATMTLSPRRGSRRSPHADDM</sequence>
<keyword evidence="13" id="KW-0325">Glycoprotein</keyword>
<dbReference type="GO" id="GO:0000978">
    <property type="term" value="F:RNA polymerase II cis-regulatory region sequence-specific DNA binding"/>
    <property type="evidence" value="ECO:0007669"/>
    <property type="project" value="TreeGrafter"/>
</dbReference>
<keyword evidence="10" id="KW-0472">Membrane</keyword>
<dbReference type="FunFam" id="1.20.5.170:FF:000042">
    <property type="entry name" value="Cyclic AMP-responsive element-binding protein 3-like protein 3"/>
    <property type="match status" value="1"/>
</dbReference>
<keyword evidence="4" id="KW-0812">Transmembrane</keyword>
<comment type="function">
    <text evidence="15">Transcriptional activator. Binds the cAMP response element (CRE). Activates transcription through box-B element and CRE. Seems to function synergistically with atf6. Regulates FGF21 transcription.</text>
</comment>
<evidence type="ECO:0000256" key="1">
    <source>
        <dbReference type="ARBA" id="ARBA00004648"/>
    </source>
</evidence>
<evidence type="ECO:0000256" key="8">
    <source>
        <dbReference type="ARBA" id="ARBA00023015"/>
    </source>
</evidence>
<evidence type="ECO:0000256" key="11">
    <source>
        <dbReference type="ARBA" id="ARBA00023159"/>
    </source>
</evidence>
<protein>
    <submittedName>
        <fullName evidence="18">Cyclic AMP-responsive element-binding protein 3-like protein 3-A</fullName>
    </submittedName>
</protein>
<comment type="caution">
    <text evidence="18">The sequence shown here is derived from an EMBL/GenBank/DDBJ whole genome shotgun (WGS) entry which is preliminary data.</text>
</comment>
<keyword evidence="7" id="KW-1133">Transmembrane helix</keyword>
<dbReference type="GO" id="GO:0005789">
    <property type="term" value="C:endoplasmic reticulum membrane"/>
    <property type="evidence" value="ECO:0007669"/>
    <property type="project" value="UniProtKB-SubCell"/>
</dbReference>
<evidence type="ECO:0000256" key="12">
    <source>
        <dbReference type="ARBA" id="ARBA00023163"/>
    </source>
</evidence>
<evidence type="ECO:0000256" key="15">
    <source>
        <dbReference type="ARBA" id="ARBA00057520"/>
    </source>
</evidence>
<evidence type="ECO:0000256" key="13">
    <source>
        <dbReference type="ARBA" id="ARBA00023180"/>
    </source>
</evidence>
<keyword evidence="8" id="KW-0805">Transcription regulation</keyword>
<keyword evidence="5" id="KW-0256">Endoplasmic reticulum</keyword>
<evidence type="ECO:0000256" key="7">
    <source>
        <dbReference type="ARBA" id="ARBA00022989"/>
    </source>
</evidence>
<feature type="region of interest" description="Disordered" evidence="16">
    <location>
        <begin position="219"/>
        <end position="239"/>
    </location>
</feature>
<accession>A0A9W7WAU5</accession>
<dbReference type="CDD" id="cd14689">
    <property type="entry name" value="bZIP_CREB3"/>
    <property type="match status" value="1"/>
</dbReference>
<evidence type="ECO:0000256" key="2">
    <source>
        <dbReference type="ARBA" id="ARBA00009050"/>
    </source>
</evidence>
<comment type="similarity">
    <text evidence="2">Belongs to the bZIP family. ATF subfamily.</text>
</comment>
<evidence type="ECO:0000256" key="3">
    <source>
        <dbReference type="ARBA" id="ARBA00011195"/>
    </source>
</evidence>
<dbReference type="PANTHER" id="PTHR45996">
    <property type="entry name" value="AGAP001464-PB"/>
    <property type="match status" value="1"/>
</dbReference>
<dbReference type="EMBL" id="JAFHDT010000025">
    <property type="protein sequence ID" value="KAI7791313.1"/>
    <property type="molecule type" value="Genomic_DNA"/>
</dbReference>
<comment type="subcellular location">
    <subcellularLocation>
        <location evidence="1">Endoplasmic reticulum membrane</location>
        <topology evidence="1">Single-pass type II membrane protein</topology>
    </subcellularLocation>
</comment>
<organism evidence="18 19">
    <name type="scientific">Triplophysa rosa</name>
    <name type="common">Cave loach</name>
    <dbReference type="NCBI Taxonomy" id="992332"/>
    <lineage>
        <taxon>Eukaryota</taxon>
        <taxon>Metazoa</taxon>
        <taxon>Chordata</taxon>
        <taxon>Craniata</taxon>
        <taxon>Vertebrata</taxon>
        <taxon>Euteleostomi</taxon>
        <taxon>Actinopterygii</taxon>
        <taxon>Neopterygii</taxon>
        <taxon>Teleostei</taxon>
        <taxon>Ostariophysi</taxon>
        <taxon>Cypriniformes</taxon>
        <taxon>Nemacheilidae</taxon>
        <taxon>Triplophysa</taxon>
    </lineage>
</organism>
<dbReference type="AlphaFoldDB" id="A0A9W7WAU5"/>
<evidence type="ECO:0000256" key="9">
    <source>
        <dbReference type="ARBA" id="ARBA00023125"/>
    </source>
</evidence>
<gene>
    <name evidence="18" type="ORF">IRJ41_018702</name>
</gene>
<evidence type="ECO:0000313" key="19">
    <source>
        <dbReference type="Proteomes" id="UP001059041"/>
    </source>
</evidence>
<evidence type="ECO:0000256" key="10">
    <source>
        <dbReference type="ARBA" id="ARBA00023136"/>
    </source>
</evidence>
<dbReference type="PROSITE" id="PS50217">
    <property type="entry name" value="BZIP"/>
    <property type="match status" value="1"/>
</dbReference>
<keyword evidence="14" id="KW-0539">Nucleus</keyword>
<evidence type="ECO:0000256" key="5">
    <source>
        <dbReference type="ARBA" id="ARBA00022824"/>
    </source>
</evidence>
<dbReference type="SUPFAM" id="SSF57959">
    <property type="entry name" value="Leucine zipper domain"/>
    <property type="match status" value="1"/>
</dbReference>
<dbReference type="Pfam" id="PF00170">
    <property type="entry name" value="bZIP_1"/>
    <property type="match status" value="1"/>
</dbReference>
<dbReference type="InterPro" id="IPR046347">
    <property type="entry name" value="bZIP_sf"/>
</dbReference>
<evidence type="ECO:0000259" key="17">
    <source>
        <dbReference type="PROSITE" id="PS50217"/>
    </source>
</evidence>
<evidence type="ECO:0000256" key="4">
    <source>
        <dbReference type="ARBA" id="ARBA00022692"/>
    </source>
</evidence>
<keyword evidence="6" id="KW-0735">Signal-anchor</keyword>
<name>A0A9W7WAU5_TRIRA</name>
<dbReference type="SMART" id="SM00338">
    <property type="entry name" value="BRLZ"/>
    <property type="match status" value="1"/>
</dbReference>
<evidence type="ECO:0000256" key="16">
    <source>
        <dbReference type="SAM" id="MobiDB-lite"/>
    </source>
</evidence>
<keyword evidence="19" id="KW-1185">Reference proteome</keyword>
<comment type="subunit">
    <text evidence="3">Binds DNA as a dimer.</text>
</comment>
<evidence type="ECO:0000313" key="18">
    <source>
        <dbReference type="EMBL" id="KAI7791313.1"/>
    </source>
</evidence>
<evidence type="ECO:0000256" key="6">
    <source>
        <dbReference type="ARBA" id="ARBA00022968"/>
    </source>
</evidence>
<keyword evidence="9" id="KW-0238">DNA-binding</keyword>
<feature type="region of interest" description="Disordered" evidence="16">
    <location>
        <begin position="70"/>
        <end position="109"/>
    </location>
</feature>
<keyword evidence="12" id="KW-0804">Transcription</keyword>
<dbReference type="GO" id="GO:0005634">
    <property type="term" value="C:nucleus"/>
    <property type="evidence" value="ECO:0007669"/>
    <property type="project" value="TreeGrafter"/>
</dbReference>
<dbReference type="InterPro" id="IPR004827">
    <property type="entry name" value="bZIP"/>
</dbReference>
<dbReference type="Proteomes" id="UP001059041">
    <property type="component" value="Linkage Group LG25"/>
</dbReference>